<dbReference type="RefSeq" id="WP_169036515.1">
    <property type="nucleotide sequence ID" value="NZ_LANA01000002.1"/>
</dbReference>
<accession>A0ABX1T589</accession>
<evidence type="ECO:0008006" key="3">
    <source>
        <dbReference type="Google" id="ProtNLM"/>
    </source>
</evidence>
<comment type="caution">
    <text evidence="1">The sequence shown here is derived from an EMBL/GenBank/DDBJ whole genome shotgun (WGS) entry which is preliminary data.</text>
</comment>
<sequence length="252" mass="28997">MLYKNILSIIIFLLLSNCTTNNLLNNKHNKTIENVYSNKGFALVYSDNLYKKKILSKKIEERSLVIFQKNLKLNTQVIIRNILNDKSIIGVVGKNSSYPSFNNSVLSIRIADELDLDKSQPFVEISEIRGNSIFVAKKAKTYDEERNVAVKAPVNEISINDLNIPKKSVKKKQNLKFLYSIKIADFYFKNTALSMLNRINAYSLVNKAKIKKINNKKYRVYLGPFSNINSLKKSYNDISILQFENIEIIKND</sequence>
<evidence type="ECO:0000313" key="2">
    <source>
        <dbReference type="Proteomes" id="UP001166004"/>
    </source>
</evidence>
<organism evidence="1 2">
    <name type="scientific">Pelagibacter ubique</name>
    <dbReference type="NCBI Taxonomy" id="198252"/>
    <lineage>
        <taxon>Bacteria</taxon>
        <taxon>Pseudomonadati</taxon>
        <taxon>Pseudomonadota</taxon>
        <taxon>Alphaproteobacteria</taxon>
        <taxon>Candidatus Pelagibacterales</taxon>
        <taxon>Candidatus Pelagibacteraceae</taxon>
        <taxon>Candidatus Pelagibacter</taxon>
    </lineage>
</organism>
<gene>
    <name evidence="1" type="ORF">VP91_00011730</name>
</gene>
<name>A0ABX1T589_PELUQ</name>
<dbReference type="EMBL" id="LANA01000002">
    <property type="protein sequence ID" value="NMN68016.1"/>
    <property type="molecule type" value="Genomic_DNA"/>
</dbReference>
<evidence type="ECO:0000313" key="1">
    <source>
        <dbReference type="EMBL" id="NMN68016.1"/>
    </source>
</evidence>
<proteinExistence type="predicted"/>
<dbReference type="Proteomes" id="UP001166004">
    <property type="component" value="Unassembled WGS sequence"/>
</dbReference>
<keyword evidence="2" id="KW-1185">Reference proteome</keyword>
<protein>
    <recommendedName>
        <fullName evidence="3">SPOR domain-containing protein</fullName>
    </recommendedName>
</protein>
<reference evidence="1 2" key="1">
    <citation type="submission" date="2019-07" db="EMBL/GenBank/DDBJ databases">
        <title>SAR11 Genome Evolution.</title>
        <authorList>
            <person name="Giovannoni S."/>
        </authorList>
    </citation>
    <scope>NUCLEOTIDE SEQUENCE [LARGE SCALE GENOMIC DNA]</scope>
    <source>
        <strain evidence="1 2">HTCC9565</strain>
    </source>
</reference>